<evidence type="ECO:0000313" key="12">
    <source>
        <dbReference type="Proteomes" id="UP000214355"/>
    </source>
</evidence>
<dbReference type="GO" id="GO:0005886">
    <property type="term" value="C:plasma membrane"/>
    <property type="evidence" value="ECO:0007669"/>
    <property type="project" value="UniProtKB-SubCell"/>
</dbReference>
<evidence type="ECO:0000256" key="9">
    <source>
        <dbReference type="ARBA" id="ARBA00023136"/>
    </source>
</evidence>
<gene>
    <name evidence="11" type="ORF">SAMN04489737_1435</name>
</gene>
<dbReference type="STRING" id="131112.SAMN04489737_1435"/>
<dbReference type="RefSeq" id="WP_091281611.1">
    <property type="nucleotide sequence ID" value="NZ_JABAPH010000059.1"/>
</dbReference>
<keyword evidence="3" id="KW-0813">Transport</keyword>
<keyword evidence="7" id="KW-1133">Transmembrane helix</keyword>
<evidence type="ECO:0000256" key="4">
    <source>
        <dbReference type="ARBA" id="ARBA00022475"/>
    </source>
</evidence>
<dbReference type="OrthoDB" id="3267178at2"/>
<evidence type="ECO:0000256" key="2">
    <source>
        <dbReference type="ARBA" id="ARBA00006742"/>
    </source>
</evidence>
<keyword evidence="9" id="KW-0472">Membrane</keyword>
<organism evidence="11 12">
    <name type="scientific">Arcanobacterium phocae</name>
    <dbReference type="NCBI Taxonomy" id="131112"/>
    <lineage>
        <taxon>Bacteria</taxon>
        <taxon>Bacillati</taxon>
        <taxon>Actinomycetota</taxon>
        <taxon>Actinomycetes</taxon>
        <taxon>Actinomycetales</taxon>
        <taxon>Actinomycetaceae</taxon>
        <taxon>Arcanobacterium</taxon>
    </lineage>
</organism>
<comment type="similarity">
    <text evidence="2">Belongs to the YajC family.</text>
</comment>
<dbReference type="NCBIfam" id="TIGR00739">
    <property type="entry name" value="yajC"/>
    <property type="match status" value="1"/>
</dbReference>
<dbReference type="SMART" id="SM01323">
    <property type="entry name" value="YajC"/>
    <property type="match status" value="1"/>
</dbReference>
<evidence type="ECO:0000256" key="7">
    <source>
        <dbReference type="ARBA" id="ARBA00022989"/>
    </source>
</evidence>
<keyword evidence="5" id="KW-0812">Transmembrane</keyword>
<evidence type="ECO:0000256" key="1">
    <source>
        <dbReference type="ARBA" id="ARBA00004162"/>
    </source>
</evidence>
<dbReference type="GeneID" id="65345165"/>
<evidence type="ECO:0000256" key="5">
    <source>
        <dbReference type="ARBA" id="ARBA00022692"/>
    </source>
</evidence>
<evidence type="ECO:0000256" key="8">
    <source>
        <dbReference type="ARBA" id="ARBA00023010"/>
    </source>
</evidence>
<dbReference type="EMBL" id="LT629804">
    <property type="protein sequence ID" value="SDU81184.1"/>
    <property type="molecule type" value="Genomic_DNA"/>
</dbReference>
<accession>A0A1H2LK60</accession>
<keyword evidence="6" id="KW-0653">Protein transport</keyword>
<proteinExistence type="inferred from homology"/>
<dbReference type="Pfam" id="PF02699">
    <property type="entry name" value="YajC"/>
    <property type="match status" value="1"/>
</dbReference>
<dbReference type="PANTHER" id="PTHR33909">
    <property type="entry name" value="SEC TRANSLOCON ACCESSORY COMPLEX SUBUNIT YAJC"/>
    <property type="match status" value="1"/>
</dbReference>
<dbReference type="Proteomes" id="UP000214355">
    <property type="component" value="Chromosome I"/>
</dbReference>
<evidence type="ECO:0000256" key="6">
    <source>
        <dbReference type="ARBA" id="ARBA00022927"/>
    </source>
</evidence>
<comment type="subcellular location">
    <subcellularLocation>
        <location evidence="1">Cell membrane</location>
        <topology evidence="1">Single-pass membrane protein</topology>
    </subcellularLocation>
</comment>
<evidence type="ECO:0000256" key="10">
    <source>
        <dbReference type="SAM" id="MobiDB-lite"/>
    </source>
</evidence>
<feature type="region of interest" description="Disordered" evidence="10">
    <location>
        <begin position="83"/>
        <end position="127"/>
    </location>
</feature>
<dbReference type="InterPro" id="IPR003849">
    <property type="entry name" value="Preprotein_translocase_YajC"/>
</dbReference>
<dbReference type="AlphaFoldDB" id="A0A1H2LK60"/>
<dbReference type="GO" id="GO:0015031">
    <property type="term" value="P:protein transport"/>
    <property type="evidence" value="ECO:0007669"/>
    <property type="project" value="UniProtKB-KW"/>
</dbReference>
<evidence type="ECO:0000313" key="11">
    <source>
        <dbReference type="EMBL" id="SDU81184.1"/>
    </source>
</evidence>
<keyword evidence="12" id="KW-1185">Reference proteome</keyword>
<protein>
    <submittedName>
        <fullName evidence="11">Preprotein translocase subunit YajC</fullName>
    </submittedName>
</protein>
<keyword evidence="4" id="KW-1003">Cell membrane</keyword>
<dbReference type="PANTHER" id="PTHR33909:SF1">
    <property type="entry name" value="SEC TRANSLOCON ACCESSORY COMPLEX SUBUNIT YAJC"/>
    <property type="match status" value="1"/>
</dbReference>
<evidence type="ECO:0000256" key="3">
    <source>
        <dbReference type="ARBA" id="ARBA00022448"/>
    </source>
</evidence>
<reference evidence="12" key="1">
    <citation type="submission" date="2016-10" db="EMBL/GenBank/DDBJ databases">
        <authorList>
            <person name="Varghese N."/>
            <person name="Submissions S."/>
        </authorList>
    </citation>
    <scope>NUCLEOTIDE SEQUENCE [LARGE SCALE GENOMIC DNA]</scope>
    <source>
        <strain evidence="12">DSM 10002</strain>
    </source>
</reference>
<name>A0A1H2LK60_9ACTO</name>
<keyword evidence="8" id="KW-0811">Translocation</keyword>
<sequence>MDFLILIPIMFIFLFVSTRITRRGQEKQRELREEAISLGNNVVTSSGFFGRIVDIDGDAVTLESPSGDETVWMRSAIMSQMDIPLSIEDEEESHNTESELDSPSTGDIFPHDEESSDPSDKQGSAWK</sequence>